<accession>A0A0A9BPM3</accession>
<sequence length="62" mass="7278">MQCRMIYHVDQNQTNKVYDSSMRRKQPISFSENSPIPQRRSLRQQAPFTMSLYRTGKAEAVA</sequence>
<proteinExistence type="predicted"/>
<evidence type="ECO:0000256" key="1">
    <source>
        <dbReference type="SAM" id="MobiDB-lite"/>
    </source>
</evidence>
<protein>
    <submittedName>
        <fullName evidence="2">Uncharacterized protein</fullName>
    </submittedName>
</protein>
<dbReference type="AlphaFoldDB" id="A0A0A9BPM3"/>
<name>A0A0A9BPM3_ARUDO</name>
<evidence type="ECO:0000313" key="2">
    <source>
        <dbReference type="EMBL" id="JAD65934.1"/>
    </source>
</evidence>
<reference evidence="2" key="2">
    <citation type="journal article" date="2015" name="Data Brief">
        <title>Shoot transcriptome of the giant reed, Arundo donax.</title>
        <authorList>
            <person name="Barrero R.A."/>
            <person name="Guerrero F.D."/>
            <person name="Moolhuijzen P."/>
            <person name="Goolsby J.A."/>
            <person name="Tidwell J."/>
            <person name="Bellgard S.E."/>
            <person name="Bellgard M.I."/>
        </authorList>
    </citation>
    <scope>NUCLEOTIDE SEQUENCE</scope>
    <source>
        <tissue evidence="2">Shoot tissue taken approximately 20 cm above the soil surface</tissue>
    </source>
</reference>
<feature type="region of interest" description="Disordered" evidence="1">
    <location>
        <begin position="19"/>
        <end position="39"/>
    </location>
</feature>
<organism evidence="2">
    <name type="scientific">Arundo donax</name>
    <name type="common">Giant reed</name>
    <name type="synonym">Donax arundinaceus</name>
    <dbReference type="NCBI Taxonomy" id="35708"/>
    <lineage>
        <taxon>Eukaryota</taxon>
        <taxon>Viridiplantae</taxon>
        <taxon>Streptophyta</taxon>
        <taxon>Embryophyta</taxon>
        <taxon>Tracheophyta</taxon>
        <taxon>Spermatophyta</taxon>
        <taxon>Magnoliopsida</taxon>
        <taxon>Liliopsida</taxon>
        <taxon>Poales</taxon>
        <taxon>Poaceae</taxon>
        <taxon>PACMAD clade</taxon>
        <taxon>Arundinoideae</taxon>
        <taxon>Arundineae</taxon>
        <taxon>Arundo</taxon>
    </lineage>
</organism>
<dbReference type="EMBL" id="GBRH01231961">
    <property type="protein sequence ID" value="JAD65934.1"/>
    <property type="molecule type" value="Transcribed_RNA"/>
</dbReference>
<reference evidence="2" key="1">
    <citation type="submission" date="2014-09" db="EMBL/GenBank/DDBJ databases">
        <authorList>
            <person name="Magalhaes I.L.F."/>
            <person name="Oliveira U."/>
            <person name="Santos F.R."/>
            <person name="Vidigal T.H.D.A."/>
            <person name="Brescovit A.D."/>
            <person name="Santos A.J."/>
        </authorList>
    </citation>
    <scope>NUCLEOTIDE SEQUENCE</scope>
    <source>
        <tissue evidence="2">Shoot tissue taken approximately 20 cm above the soil surface</tissue>
    </source>
</reference>